<dbReference type="EMBL" id="LVZM01003170">
    <property type="protein sequence ID" value="OUC48106.1"/>
    <property type="molecule type" value="Genomic_DNA"/>
</dbReference>
<comment type="caution">
    <text evidence="1">The sequence shown here is derived from an EMBL/GenBank/DDBJ whole genome shotgun (WGS) entry which is preliminary data.</text>
</comment>
<protein>
    <submittedName>
        <fullName evidence="1">Uncharacterized protein</fullName>
    </submittedName>
</protein>
<evidence type="ECO:0000313" key="2">
    <source>
        <dbReference type="Proteomes" id="UP000243006"/>
    </source>
</evidence>
<reference evidence="1 2" key="1">
    <citation type="submission" date="2015-04" db="EMBL/GenBank/DDBJ databases">
        <title>Draft genome of the roundworm Trichinella nativa.</title>
        <authorList>
            <person name="Mitreva M."/>
        </authorList>
    </citation>
    <scope>NUCLEOTIDE SEQUENCE [LARGE SCALE GENOMIC DNA]</scope>
    <source>
        <strain evidence="1 2">ISS45</strain>
    </source>
</reference>
<proteinExistence type="predicted"/>
<name>A0A1Y3EW83_9BILA</name>
<sequence>MASSMWYCTIEALRLSGTSAAQIYLSMRINQRSTSGDSVSASIEIIQCEFSEMLPRSPIPLVLYILPIIHDEVMPAGAIRKLCLPHHPRTHTHTLLPSSFYCTYKSTFDV</sequence>
<dbReference type="AlphaFoldDB" id="A0A1Y3EW83"/>
<accession>A0A1Y3EW83</accession>
<gene>
    <name evidence="1" type="ORF">D917_06417</name>
</gene>
<evidence type="ECO:0000313" key="1">
    <source>
        <dbReference type="EMBL" id="OUC48106.1"/>
    </source>
</evidence>
<organism evidence="1 2">
    <name type="scientific">Trichinella nativa</name>
    <dbReference type="NCBI Taxonomy" id="6335"/>
    <lineage>
        <taxon>Eukaryota</taxon>
        <taxon>Metazoa</taxon>
        <taxon>Ecdysozoa</taxon>
        <taxon>Nematoda</taxon>
        <taxon>Enoplea</taxon>
        <taxon>Dorylaimia</taxon>
        <taxon>Trichinellida</taxon>
        <taxon>Trichinellidae</taxon>
        <taxon>Trichinella</taxon>
    </lineage>
</organism>
<dbReference type="Proteomes" id="UP000243006">
    <property type="component" value="Unassembled WGS sequence"/>
</dbReference>